<evidence type="ECO:0000313" key="2">
    <source>
        <dbReference type="Proteomes" id="UP000298663"/>
    </source>
</evidence>
<protein>
    <submittedName>
        <fullName evidence="1">Uncharacterized protein</fullName>
    </submittedName>
</protein>
<comment type="caution">
    <text evidence="1">The sequence shown here is derived from an EMBL/GenBank/DDBJ whole genome shotgun (WGS) entry which is preliminary data.</text>
</comment>
<gene>
    <name evidence="1" type="ORF">L596_029770</name>
</gene>
<accession>A0A4U5LQS2</accession>
<proteinExistence type="predicted"/>
<dbReference type="Proteomes" id="UP000298663">
    <property type="component" value="Unassembled WGS sequence"/>
</dbReference>
<reference evidence="1 2" key="1">
    <citation type="journal article" date="2015" name="Genome Biol.">
        <title>Comparative genomics of Steinernema reveals deeply conserved gene regulatory networks.</title>
        <authorList>
            <person name="Dillman A.R."/>
            <person name="Macchietto M."/>
            <person name="Porter C.F."/>
            <person name="Rogers A."/>
            <person name="Williams B."/>
            <person name="Antoshechkin I."/>
            <person name="Lee M.M."/>
            <person name="Goodwin Z."/>
            <person name="Lu X."/>
            <person name="Lewis E.E."/>
            <person name="Goodrich-Blair H."/>
            <person name="Stock S.P."/>
            <person name="Adams B.J."/>
            <person name="Sternberg P.W."/>
            <person name="Mortazavi A."/>
        </authorList>
    </citation>
    <scope>NUCLEOTIDE SEQUENCE [LARGE SCALE GENOMIC DNA]</scope>
    <source>
        <strain evidence="1 2">ALL</strain>
    </source>
</reference>
<reference evidence="1 2" key="2">
    <citation type="journal article" date="2019" name="G3 (Bethesda)">
        <title>Hybrid Assembly of the Genome of the Entomopathogenic Nematode Steinernema carpocapsae Identifies the X-Chromosome.</title>
        <authorList>
            <person name="Serra L."/>
            <person name="Macchietto M."/>
            <person name="Macias-Munoz A."/>
            <person name="McGill C.J."/>
            <person name="Rodriguez I.M."/>
            <person name="Rodriguez B."/>
            <person name="Murad R."/>
            <person name="Mortazavi A."/>
        </authorList>
    </citation>
    <scope>NUCLEOTIDE SEQUENCE [LARGE SCALE GENOMIC DNA]</scope>
    <source>
        <strain evidence="1 2">ALL</strain>
    </source>
</reference>
<dbReference type="AlphaFoldDB" id="A0A4U5LQS2"/>
<evidence type="ECO:0000313" key="1">
    <source>
        <dbReference type="EMBL" id="TKR58308.1"/>
    </source>
</evidence>
<name>A0A4U5LQS2_STECR</name>
<sequence length="316" mass="36009">MFMKYPNFLRFLLCVSLLYVSVHILIAFLLHDSSDLDSKSESDERSNVSRAVPMEIDITEQADIQVVTSLVRQCLFKELFDAKEVNAPSIRKCISDNFRFENIDFDVFGQRMMQRTYLKFKTLLPSSCVCLSAGTAGRNGAVEHELKFVYEVCKMFALRSSLANQKLISKIAKIVPSEFKRKKGSHATEPTVLGPILRKYVKSNHIHFLNIYSFRKWIMKAILEEYFAEGGFICQISFYLPLTELTLLKKFLESPRYTPIFVNVVGSRGLQVTVAHIGESTCEEAFGFKNYIVMQKLPEMDAEEASSSEFADAAFS</sequence>
<organism evidence="1 2">
    <name type="scientific">Steinernema carpocapsae</name>
    <name type="common">Entomopathogenic nematode</name>
    <dbReference type="NCBI Taxonomy" id="34508"/>
    <lineage>
        <taxon>Eukaryota</taxon>
        <taxon>Metazoa</taxon>
        <taxon>Ecdysozoa</taxon>
        <taxon>Nematoda</taxon>
        <taxon>Chromadorea</taxon>
        <taxon>Rhabditida</taxon>
        <taxon>Tylenchina</taxon>
        <taxon>Panagrolaimomorpha</taxon>
        <taxon>Strongyloidoidea</taxon>
        <taxon>Steinernematidae</taxon>
        <taxon>Steinernema</taxon>
    </lineage>
</organism>
<keyword evidence="2" id="KW-1185">Reference proteome</keyword>
<dbReference type="EMBL" id="AZBU02000013">
    <property type="protein sequence ID" value="TKR58308.1"/>
    <property type="molecule type" value="Genomic_DNA"/>
</dbReference>